<dbReference type="SUPFAM" id="SSF53649">
    <property type="entry name" value="Alkaline phosphatase-like"/>
    <property type="match status" value="1"/>
</dbReference>
<dbReference type="RefSeq" id="WP_283435160.1">
    <property type="nucleotide sequence ID" value="NZ_FXUG01000020.1"/>
</dbReference>
<sequence>MATLIVDLEQTRLLGKTLIVITTEFGRPSGFDSGGGREHQDNSFSCVLAGGGLSNCGAYVQTDQQAKRIEADPVCDPDFYATICAATGVD</sequence>
<dbReference type="Pfam" id="PF07394">
    <property type="entry name" value="DUF1501"/>
    <property type="match status" value="1"/>
</dbReference>
<evidence type="ECO:0008006" key="3">
    <source>
        <dbReference type="Google" id="ProtNLM"/>
    </source>
</evidence>
<dbReference type="InterPro" id="IPR010869">
    <property type="entry name" value="DUF1501"/>
</dbReference>
<evidence type="ECO:0000313" key="2">
    <source>
        <dbReference type="Proteomes" id="UP001158067"/>
    </source>
</evidence>
<gene>
    <name evidence="1" type="ORF">SAMN06265222_12072</name>
</gene>
<proteinExistence type="predicted"/>
<dbReference type="EMBL" id="FXUG01000020">
    <property type="protein sequence ID" value="SMP76045.1"/>
    <property type="molecule type" value="Genomic_DNA"/>
</dbReference>
<dbReference type="InterPro" id="IPR017850">
    <property type="entry name" value="Alkaline_phosphatase_core_sf"/>
</dbReference>
<name>A0ABY1QS04_9BACT</name>
<accession>A0ABY1QS04</accession>
<protein>
    <recommendedName>
        <fullName evidence="3">DUF1501 domain-containing protein</fullName>
    </recommendedName>
</protein>
<reference evidence="1 2" key="1">
    <citation type="submission" date="2017-05" db="EMBL/GenBank/DDBJ databases">
        <authorList>
            <person name="Varghese N."/>
            <person name="Submissions S."/>
        </authorList>
    </citation>
    <scope>NUCLEOTIDE SEQUENCE [LARGE SCALE GENOMIC DNA]</scope>
    <source>
        <strain evidence="1 2">DSM 25457</strain>
    </source>
</reference>
<dbReference type="Proteomes" id="UP001158067">
    <property type="component" value="Unassembled WGS sequence"/>
</dbReference>
<keyword evidence="2" id="KW-1185">Reference proteome</keyword>
<evidence type="ECO:0000313" key="1">
    <source>
        <dbReference type="EMBL" id="SMP76045.1"/>
    </source>
</evidence>
<organism evidence="1 2">
    <name type="scientific">Neorhodopirellula lusitana</name>
    <dbReference type="NCBI Taxonomy" id="445327"/>
    <lineage>
        <taxon>Bacteria</taxon>
        <taxon>Pseudomonadati</taxon>
        <taxon>Planctomycetota</taxon>
        <taxon>Planctomycetia</taxon>
        <taxon>Pirellulales</taxon>
        <taxon>Pirellulaceae</taxon>
        <taxon>Neorhodopirellula</taxon>
    </lineage>
</organism>
<comment type="caution">
    <text evidence="1">The sequence shown here is derived from an EMBL/GenBank/DDBJ whole genome shotgun (WGS) entry which is preliminary data.</text>
</comment>